<keyword evidence="2 4" id="KW-0328">Glycosyltransferase</keyword>
<dbReference type="AlphaFoldDB" id="A0A6N2BNY0"/>
<dbReference type="PROSITE" id="PS00375">
    <property type="entry name" value="UDPGT"/>
    <property type="match status" value="1"/>
</dbReference>
<evidence type="ECO:0000256" key="4">
    <source>
        <dbReference type="RuleBase" id="RU003718"/>
    </source>
</evidence>
<dbReference type="InterPro" id="IPR002213">
    <property type="entry name" value="UDP_glucos_trans"/>
</dbReference>
<dbReference type="Pfam" id="PF26168">
    <property type="entry name" value="Glyco_transf_N"/>
    <property type="match status" value="1"/>
</dbReference>
<dbReference type="Gene3D" id="3.40.50.2000">
    <property type="entry name" value="Glycogen Phosphorylase B"/>
    <property type="match status" value="2"/>
</dbReference>
<feature type="domain" description="Glycosyltransferase N-terminal" evidence="6">
    <location>
        <begin position="21"/>
        <end position="250"/>
    </location>
</feature>
<evidence type="ECO:0000256" key="2">
    <source>
        <dbReference type="ARBA" id="ARBA00022676"/>
    </source>
</evidence>
<evidence type="ECO:0000256" key="3">
    <source>
        <dbReference type="ARBA" id="ARBA00022679"/>
    </source>
</evidence>
<proteinExistence type="inferred from homology"/>
<keyword evidence="3 4" id="KW-0808">Transferase</keyword>
<dbReference type="GO" id="GO:0016138">
    <property type="term" value="P:glycoside biosynthetic process"/>
    <property type="evidence" value="ECO:0007669"/>
    <property type="project" value="UniProtKB-ARBA"/>
</dbReference>
<dbReference type="PANTHER" id="PTHR48044">
    <property type="entry name" value="GLYCOSYLTRANSFERASE"/>
    <property type="match status" value="1"/>
</dbReference>
<dbReference type="GO" id="GO:0008194">
    <property type="term" value="F:UDP-glycosyltransferase activity"/>
    <property type="evidence" value="ECO:0007669"/>
    <property type="project" value="InterPro"/>
</dbReference>
<dbReference type="InterPro" id="IPR058980">
    <property type="entry name" value="Glyco_transf_N"/>
</dbReference>
<evidence type="ECO:0000313" key="7">
    <source>
        <dbReference type="EMBL" id="TMW96776.1"/>
    </source>
</evidence>
<dbReference type="Pfam" id="PF00201">
    <property type="entry name" value="UDPGT"/>
    <property type="match status" value="1"/>
</dbReference>
<comment type="caution">
    <text evidence="7">The sequence shown here is derived from an EMBL/GenBank/DDBJ whole genome shotgun (WGS) entry which is preliminary data.</text>
</comment>
<sequence length="470" mass="52862">MKKTQLGDMEDPKEVRNSDHEVVIVMVPFPIQGHLNQFLQFSCLISSSYDLPVYYLGSPSLNRQARLRANALNPSDIAKIHFHDIPIPEFASPPPVFDALSKFPLHHKPLWDASLLLREPIASFLRDISSKSRRIVVVHDPFMSYNVQDVSSLPNAESYIFNGISALNIYCFTCRFTGKPVQLGEELLKKLPDLEGGIPDEMRDFTAIQSPHMGIRSGDILNTSKVIEGDFLELLVEESKQQWAIGPILPTKLDHISNRNNICLEWLNKQPPRSVLYVSFGTTSIFSDREVIELAMGLEQSRHKFIWVLREADRGDIFTGEARKLELPEGFEERVKGVGLVMREWAPQPEILAHSSTGGFMSHCGWNSCIESITTGVPIAAWPMHADQPKNGFLVTEILKIGLTVREWDKRAELVSASTVENVVRKLMASEEGDAIRKRAEELAESVRRSTEKGGSSRIELDSLIAHITR</sequence>
<protein>
    <recommendedName>
        <fullName evidence="5">Glycosyltransferase</fullName>
        <ecNumber evidence="5">2.4.1.-</ecNumber>
    </recommendedName>
</protein>
<name>A0A6N2BNY0_SOLCI</name>
<dbReference type="EC" id="2.4.1.-" evidence="5"/>
<reference evidence="7" key="1">
    <citation type="submission" date="2019-05" db="EMBL/GenBank/DDBJ databases">
        <title>The de novo reference genome and transcriptome assemblies of the wild tomato species Solanum chilense.</title>
        <authorList>
            <person name="Stam R."/>
            <person name="Nosenko T."/>
            <person name="Hoerger A.C."/>
            <person name="Stephan W."/>
            <person name="Seidel M.A."/>
            <person name="Kuhn J.M.M."/>
            <person name="Haberer G."/>
            <person name="Tellier A."/>
        </authorList>
    </citation>
    <scope>NUCLEOTIDE SEQUENCE</scope>
    <source>
        <tissue evidence="7">Mature leaves</tissue>
    </source>
</reference>
<evidence type="ECO:0000259" key="6">
    <source>
        <dbReference type="Pfam" id="PF26168"/>
    </source>
</evidence>
<dbReference type="EMBL" id="RXGB01001978">
    <property type="protein sequence ID" value="TMW96776.1"/>
    <property type="molecule type" value="Genomic_DNA"/>
</dbReference>
<dbReference type="SUPFAM" id="SSF53756">
    <property type="entry name" value="UDP-Glycosyltransferase/glycogen phosphorylase"/>
    <property type="match status" value="1"/>
</dbReference>
<dbReference type="FunFam" id="3.40.50.2000:FF:000060">
    <property type="entry name" value="Glycosyltransferase"/>
    <property type="match status" value="1"/>
</dbReference>
<dbReference type="PANTHER" id="PTHR48044:SF89">
    <property type="entry name" value="UDP-GLYCOSYLTRANSFERASES DOMAIN-CONTAINING PROTEIN"/>
    <property type="match status" value="1"/>
</dbReference>
<dbReference type="CDD" id="cd03784">
    <property type="entry name" value="GT1_Gtf-like"/>
    <property type="match status" value="1"/>
</dbReference>
<dbReference type="InterPro" id="IPR035595">
    <property type="entry name" value="UDP_glycos_trans_CS"/>
</dbReference>
<organism evidence="7">
    <name type="scientific">Solanum chilense</name>
    <name type="common">Tomato</name>
    <name type="synonym">Lycopersicon chilense</name>
    <dbReference type="NCBI Taxonomy" id="4083"/>
    <lineage>
        <taxon>Eukaryota</taxon>
        <taxon>Viridiplantae</taxon>
        <taxon>Streptophyta</taxon>
        <taxon>Embryophyta</taxon>
        <taxon>Tracheophyta</taxon>
        <taxon>Spermatophyta</taxon>
        <taxon>Magnoliopsida</taxon>
        <taxon>eudicotyledons</taxon>
        <taxon>Gunneridae</taxon>
        <taxon>Pentapetalae</taxon>
        <taxon>asterids</taxon>
        <taxon>lamiids</taxon>
        <taxon>Solanales</taxon>
        <taxon>Solanaceae</taxon>
        <taxon>Solanoideae</taxon>
        <taxon>Solaneae</taxon>
        <taxon>Solanum</taxon>
        <taxon>Solanum subgen. Lycopersicon</taxon>
    </lineage>
</organism>
<accession>A0A6N2BNY0</accession>
<gene>
    <name evidence="7" type="ORF">EJD97_006799</name>
</gene>
<comment type="similarity">
    <text evidence="1 4">Belongs to the UDP-glycosyltransferase family.</text>
</comment>
<evidence type="ECO:0000256" key="5">
    <source>
        <dbReference type="RuleBase" id="RU362057"/>
    </source>
</evidence>
<evidence type="ECO:0000256" key="1">
    <source>
        <dbReference type="ARBA" id="ARBA00009995"/>
    </source>
</evidence>